<organism evidence="2 3">
    <name type="scientific">Trichodelitschia bisporula</name>
    <dbReference type="NCBI Taxonomy" id="703511"/>
    <lineage>
        <taxon>Eukaryota</taxon>
        <taxon>Fungi</taxon>
        <taxon>Dikarya</taxon>
        <taxon>Ascomycota</taxon>
        <taxon>Pezizomycotina</taxon>
        <taxon>Dothideomycetes</taxon>
        <taxon>Dothideomycetes incertae sedis</taxon>
        <taxon>Phaeotrichales</taxon>
        <taxon>Phaeotrichaceae</taxon>
        <taxon>Trichodelitschia</taxon>
    </lineage>
</organism>
<dbReference type="AlphaFoldDB" id="A0A6G1I105"/>
<keyword evidence="3" id="KW-1185">Reference proteome</keyword>
<dbReference type="EMBL" id="ML996692">
    <property type="protein sequence ID" value="KAF2401874.1"/>
    <property type="molecule type" value="Genomic_DNA"/>
</dbReference>
<evidence type="ECO:0000313" key="3">
    <source>
        <dbReference type="Proteomes" id="UP000799640"/>
    </source>
</evidence>
<proteinExistence type="predicted"/>
<keyword evidence="1" id="KW-0472">Membrane</keyword>
<keyword evidence="1" id="KW-0812">Transmembrane</keyword>
<keyword evidence="1" id="KW-1133">Transmembrane helix</keyword>
<evidence type="ECO:0000313" key="2">
    <source>
        <dbReference type="EMBL" id="KAF2401874.1"/>
    </source>
</evidence>
<gene>
    <name evidence="2" type="ORF">EJ06DRAFT_365815</name>
</gene>
<feature type="transmembrane region" description="Helical" evidence="1">
    <location>
        <begin position="92"/>
        <end position="113"/>
    </location>
</feature>
<feature type="transmembrane region" description="Helical" evidence="1">
    <location>
        <begin position="125"/>
        <end position="149"/>
    </location>
</feature>
<evidence type="ECO:0000256" key="1">
    <source>
        <dbReference type="SAM" id="Phobius"/>
    </source>
</evidence>
<dbReference type="Proteomes" id="UP000799640">
    <property type="component" value="Unassembled WGS sequence"/>
</dbReference>
<reference evidence="2" key="1">
    <citation type="journal article" date="2020" name="Stud. Mycol.">
        <title>101 Dothideomycetes genomes: a test case for predicting lifestyles and emergence of pathogens.</title>
        <authorList>
            <person name="Haridas S."/>
            <person name="Albert R."/>
            <person name="Binder M."/>
            <person name="Bloem J."/>
            <person name="Labutti K."/>
            <person name="Salamov A."/>
            <person name="Andreopoulos B."/>
            <person name="Baker S."/>
            <person name="Barry K."/>
            <person name="Bills G."/>
            <person name="Bluhm B."/>
            <person name="Cannon C."/>
            <person name="Castanera R."/>
            <person name="Culley D."/>
            <person name="Daum C."/>
            <person name="Ezra D."/>
            <person name="Gonzalez J."/>
            <person name="Henrissat B."/>
            <person name="Kuo A."/>
            <person name="Liang C."/>
            <person name="Lipzen A."/>
            <person name="Lutzoni F."/>
            <person name="Magnuson J."/>
            <person name="Mondo S."/>
            <person name="Nolan M."/>
            <person name="Ohm R."/>
            <person name="Pangilinan J."/>
            <person name="Park H.-J."/>
            <person name="Ramirez L."/>
            <person name="Alfaro M."/>
            <person name="Sun H."/>
            <person name="Tritt A."/>
            <person name="Yoshinaga Y."/>
            <person name="Zwiers L.-H."/>
            <person name="Turgeon B."/>
            <person name="Goodwin S."/>
            <person name="Spatafora J."/>
            <person name="Crous P."/>
            <person name="Grigoriev I."/>
        </authorList>
    </citation>
    <scope>NUCLEOTIDE SEQUENCE</scope>
    <source>
        <strain evidence="2">CBS 262.69</strain>
    </source>
</reference>
<name>A0A6G1I105_9PEZI</name>
<protein>
    <submittedName>
        <fullName evidence="2">Uncharacterized protein</fullName>
    </submittedName>
</protein>
<accession>A0A6G1I105</accession>
<sequence length="150" mass="16878">MQLRLSSGMFACLFSSTTESMKCSLMSLRFPVFYEYGMAFTYGNMRVFRSMHCLYGSEVSASEGCVCYTGTYLVEGMERVCLSSWSSKAAGVLTLLSTDISNLWAFVGWMLCLWRIRLDKTGRCLEWRICLLLEVAATLSGLLLLLLFAT</sequence>